<organism evidence="2 3">
    <name type="scientific">Phytophthora pseudosyringae</name>
    <dbReference type="NCBI Taxonomy" id="221518"/>
    <lineage>
        <taxon>Eukaryota</taxon>
        <taxon>Sar</taxon>
        <taxon>Stramenopiles</taxon>
        <taxon>Oomycota</taxon>
        <taxon>Peronosporomycetes</taxon>
        <taxon>Peronosporales</taxon>
        <taxon>Peronosporaceae</taxon>
        <taxon>Phytophthora</taxon>
    </lineage>
</organism>
<gene>
    <name evidence="2" type="ORF">PHYPSEUDO_012789</name>
</gene>
<dbReference type="OrthoDB" id="164749at2759"/>
<feature type="region of interest" description="Disordered" evidence="1">
    <location>
        <begin position="443"/>
        <end position="478"/>
    </location>
</feature>
<sequence>MPLPSCLVLTTESAESAVLRVMEEFFQYIGPDGGAALSSALLNRERLFVYSSPREKQIDRCGELRVGSYLACSAVLYYEDHVWLKIRRGYFSNAKNNGYVRVHFEFPAGSAPVDGSDLPPRQHASVAAAQPAQFRHMRRLPEFPTFMCARDRLVLHREPVFNLHSASVSSSESKAASGSTPRHMQRFLPPVSVFQATECRFNQDFTQLAVKVTSAFAGLGGWINASFHKTLVEVEDPRRLGFFRNGPVYLQNVAGRGGKWAGELPVRAIPSLQAPRLYNVESYRVVRAIERKLLKDRVWVRIQPLKSQQEVQQGGEKKSEEDQPVAEAGENQEEEERASETAGPDAWVIERNANTAQRVMVPWGSNRIQDVPANNNAERYYRTVYSRRPLPLRRTADLQAEVVGHLEPGSVFSSTQRVLNDRGHMWIRVPLPSEKPAHISKDASEYDDEDNNAGISSPDNNAEESKEEEEEFEDLGQPVRYGYAIQSNAKTNTCMVQEIPAPGKMNPKQYYQVVLSSDDAQPHTKSSNQEGGTAGSRAPENTIAAHAEATNSAKELFYVKNGAILSAIGTVFNAEQGQMWLQVLATELDPAMRVKRQWPLSDAEQKLNVVYLPMCDPNRSSPETVLKPVHHELAKIDNPLKAEKDGSRSPSRVVFSGRASKLFGSHLLRPSTIDLRSTFQKNDTRPGTLSSGVTVPDPVARAAGEDDRAQSLKDEITAWQLGLTGNRVTQLYTQIGSLASYTLSCVRRPFASCLAHQEAKRRYRQLDQEVEGMEEYALDDDDVRV</sequence>
<dbReference type="Proteomes" id="UP000694044">
    <property type="component" value="Unassembled WGS sequence"/>
</dbReference>
<evidence type="ECO:0000313" key="3">
    <source>
        <dbReference type="Proteomes" id="UP000694044"/>
    </source>
</evidence>
<feature type="compositionally biased region" description="Polar residues" evidence="1">
    <location>
        <begin position="518"/>
        <end position="531"/>
    </location>
</feature>
<evidence type="ECO:0000313" key="2">
    <source>
        <dbReference type="EMBL" id="KAG7376748.1"/>
    </source>
</evidence>
<protein>
    <submittedName>
        <fullName evidence="2">Uncharacterized protein</fullName>
    </submittedName>
</protein>
<feature type="compositionally biased region" description="Acidic residues" evidence="1">
    <location>
        <begin position="461"/>
        <end position="474"/>
    </location>
</feature>
<reference evidence="2" key="1">
    <citation type="submission" date="2021-02" db="EMBL/GenBank/DDBJ databases">
        <authorList>
            <person name="Palmer J.M."/>
        </authorList>
    </citation>
    <scope>NUCLEOTIDE SEQUENCE</scope>
    <source>
        <strain evidence="2">SCRP734</strain>
    </source>
</reference>
<dbReference type="AlphaFoldDB" id="A0A8T1V9G7"/>
<proteinExistence type="predicted"/>
<accession>A0A8T1V9G7</accession>
<feature type="region of interest" description="Disordered" evidence="1">
    <location>
        <begin position="309"/>
        <end position="347"/>
    </location>
</feature>
<name>A0A8T1V9G7_9STRA</name>
<dbReference type="EMBL" id="JAGDFM010000628">
    <property type="protein sequence ID" value="KAG7376748.1"/>
    <property type="molecule type" value="Genomic_DNA"/>
</dbReference>
<comment type="caution">
    <text evidence="2">The sequence shown here is derived from an EMBL/GenBank/DDBJ whole genome shotgun (WGS) entry which is preliminary data.</text>
</comment>
<keyword evidence="3" id="KW-1185">Reference proteome</keyword>
<feature type="region of interest" description="Disordered" evidence="1">
    <location>
        <begin position="518"/>
        <end position="538"/>
    </location>
</feature>
<evidence type="ECO:0000256" key="1">
    <source>
        <dbReference type="SAM" id="MobiDB-lite"/>
    </source>
</evidence>